<sequence>MTPRATNPKDHAERVGLYEGAPCGLSPAARPDRRFPHVFAHVTPIDGPHLAGQTTYPGFGVVMSMPPGVFAAGVLASRALH</sequence>
<dbReference type="EMBL" id="LNJQ01000001">
    <property type="protein sequence ID" value="KWZ41625.1"/>
    <property type="molecule type" value="Genomic_DNA"/>
</dbReference>
<keyword evidence="2" id="KW-1185">Reference proteome</keyword>
<reference evidence="1 2" key="1">
    <citation type="submission" date="2015-11" db="EMBL/GenBank/DDBJ databases">
        <authorList>
            <person name="Sahl J."/>
            <person name="Wagner D."/>
            <person name="Keim P."/>
        </authorList>
    </citation>
    <scope>NUCLEOTIDE SEQUENCE [LARGE SCALE GENOMIC DNA]</scope>
    <source>
        <strain evidence="1 2">BDU18</strain>
    </source>
</reference>
<evidence type="ECO:0000313" key="1">
    <source>
        <dbReference type="EMBL" id="KWZ41625.1"/>
    </source>
</evidence>
<gene>
    <name evidence="1" type="ORF">WS72_01135</name>
</gene>
<evidence type="ECO:0000313" key="2">
    <source>
        <dbReference type="Proteomes" id="UP000070255"/>
    </source>
</evidence>
<dbReference type="RefSeq" id="WP_060821454.1">
    <property type="nucleotide sequence ID" value="NZ_LNJQ01000001.1"/>
</dbReference>
<dbReference type="Proteomes" id="UP000070255">
    <property type="component" value="Unassembled WGS sequence"/>
</dbReference>
<organism evidence="1 2">
    <name type="scientific">Burkholderia savannae</name>
    <dbReference type="NCBI Taxonomy" id="1637837"/>
    <lineage>
        <taxon>Bacteria</taxon>
        <taxon>Pseudomonadati</taxon>
        <taxon>Pseudomonadota</taxon>
        <taxon>Betaproteobacteria</taxon>
        <taxon>Burkholderiales</taxon>
        <taxon>Burkholderiaceae</taxon>
        <taxon>Burkholderia</taxon>
        <taxon>pseudomallei group</taxon>
    </lineage>
</organism>
<proteinExistence type="predicted"/>
<protein>
    <submittedName>
        <fullName evidence="1">Uncharacterized protein</fullName>
    </submittedName>
</protein>
<accession>A0ABR5T9N7</accession>
<name>A0ABR5T9N7_9BURK</name>
<comment type="caution">
    <text evidence="1">The sequence shown here is derived from an EMBL/GenBank/DDBJ whole genome shotgun (WGS) entry which is preliminary data.</text>
</comment>